<organism evidence="1 2">
    <name type="scientific">Microbacterium aoyamense</name>
    <dbReference type="NCBI Taxonomy" id="344166"/>
    <lineage>
        <taxon>Bacteria</taxon>
        <taxon>Bacillati</taxon>
        <taxon>Actinomycetota</taxon>
        <taxon>Actinomycetes</taxon>
        <taxon>Micrococcales</taxon>
        <taxon>Microbacteriaceae</taxon>
        <taxon>Microbacterium</taxon>
    </lineage>
</organism>
<dbReference type="Proteomes" id="UP001501343">
    <property type="component" value="Unassembled WGS sequence"/>
</dbReference>
<dbReference type="RefSeq" id="WP_248144926.1">
    <property type="nucleotide sequence ID" value="NZ_BAAAOF010000002.1"/>
</dbReference>
<reference evidence="1 2" key="1">
    <citation type="journal article" date="2019" name="Int. J. Syst. Evol. Microbiol.">
        <title>The Global Catalogue of Microorganisms (GCM) 10K type strain sequencing project: providing services to taxonomists for standard genome sequencing and annotation.</title>
        <authorList>
            <consortium name="The Broad Institute Genomics Platform"/>
            <consortium name="The Broad Institute Genome Sequencing Center for Infectious Disease"/>
            <person name="Wu L."/>
            <person name="Ma J."/>
        </authorList>
    </citation>
    <scope>NUCLEOTIDE SEQUENCE [LARGE SCALE GENOMIC DNA]</scope>
    <source>
        <strain evidence="1 2">JCM 14900</strain>
    </source>
</reference>
<dbReference type="EMBL" id="BAAAOF010000002">
    <property type="protein sequence ID" value="GAA1915018.1"/>
    <property type="molecule type" value="Genomic_DNA"/>
</dbReference>
<evidence type="ECO:0000313" key="2">
    <source>
        <dbReference type="Proteomes" id="UP001501343"/>
    </source>
</evidence>
<protein>
    <submittedName>
        <fullName evidence="1">Uncharacterized protein</fullName>
    </submittedName>
</protein>
<gene>
    <name evidence="1" type="ORF">GCM10009775_04320</name>
</gene>
<proteinExistence type="predicted"/>
<sequence>MSDYAQTATPGVSVKVSIDWTELGAHIADASSEEQATFLEAWANTMSVWFDDAYEMQLGYVGNEMNDPDADYSLPHIRRLLEGILTRISS</sequence>
<comment type="caution">
    <text evidence="1">The sequence shown here is derived from an EMBL/GenBank/DDBJ whole genome shotgun (WGS) entry which is preliminary data.</text>
</comment>
<evidence type="ECO:0000313" key="1">
    <source>
        <dbReference type="EMBL" id="GAA1915018.1"/>
    </source>
</evidence>
<name>A0ABN2P9V8_9MICO</name>
<keyword evidence="2" id="KW-1185">Reference proteome</keyword>
<accession>A0ABN2P9V8</accession>